<dbReference type="AlphaFoldDB" id="A0AAN0M6I9"/>
<dbReference type="Proteomes" id="UP001451782">
    <property type="component" value="Chromosome"/>
</dbReference>
<sequence length="129" mass="14071">MTEAICRGDVTKHLFCVEEVHDDCVTAVALVWLVPKLERALTDQLINLAETYGETTRENPDTTTENVSDLVQPVEQAAVTQNVLCHGSWRTPNGRSGSILGQTSLRWGNVWGTLVVAQAGYTGTSIETL</sequence>
<dbReference type="RefSeq" id="WP_342070398.1">
    <property type="nucleotide sequence ID" value="NZ_CP151762.1"/>
</dbReference>
<reference evidence="1 2" key="1">
    <citation type="submission" date="2024-04" db="EMBL/GenBank/DDBJ databases">
        <title>Phylogenomic analyses of a clade within the roseobacter group suggest taxonomic reassignments of species of the genera Aestuariivita, Citreicella, Loktanella, Nautella, Pelagibaca, Ruegeria, Thalassobius, Thiobacimonas and Tropicibacter, and the proposal o.</title>
        <authorList>
            <person name="Jeon C.O."/>
        </authorList>
    </citation>
    <scope>NUCLEOTIDE SEQUENCE [LARGE SCALE GENOMIC DNA]</scope>
    <source>
        <strain evidence="1 2">G8-12</strain>
    </source>
</reference>
<dbReference type="EMBL" id="CP151762">
    <property type="protein sequence ID" value="WZU64028.1"/>
    <property type="molecule type" value="Genomic_DNA"/>
</dbReference>
<proteinExistence type="predicted"/>
<gene>
    <name evidence="1" type="ORF">AABB28_01560</name>
</gene>
<protein>
    <submittedName>
        <fullName evidence="1">Uncharacterized protein</fullName>
    </submittedName>
</protein>
<organism evidence="1 2">
    <name type="scientific">Yoonia algicola</name>
    <dbReference type="NCBI Taxonomy" id="3137368"/>
    <lineage>
        <taxon>Bacteria</taxon>
        <taxon>Pseudomonadati</taxon>
        <taxon>Pseudomonadota</taxon>
        <taxon>Alphaproteobacteria</taxon>
        <taxon>Rhodobacterales</taxon>
        <taxon>Paracoccaceae</taxon>
        <taxon>Yoonia</taxon>
    </lineage>
</organism>
<evidence type="ECO:0000313" key="2">
    <source>
        <dbReference type="Proteomes" id="UP001451782"/>
    </source>
</evidence>
<keyword evidence="2" id="KW-1185">Reference proteome</keyword>
<name>A0AAN0M6I9_9RHOB</name>
<accession>A0AAN0M6I9</accession>
<evidence type="ECO:0000313" key="1">
    <source>
        <dbReference type="EMBL" id="WZU64028.1"/>
    </source>
</evidence>
<dbReference type="KEGG" id="yag:AABB28_01560"/>